<proteinExistence type="predicted"/>
<keyword evidence="2" id="KW-1185">Reference proteome</keyword>
<dbReference type="Proteomes" id="UP000626844">
    <property type="component" value="Unassembled WGS sequence"/>
</dbReference>
<gene>
    <name evidence="1" type="ORF">IC621_05740</name>
</gene>
<sequence>MYFHYYPKQPDEEFSLAFDTNTWHDRYEVYVNDNYVGLKKLLSVSEKITDLEDFLHSEGFKRFDTHLEGDHYMIHTSEGMNGLTDALKVYLQTR</sequence>
<organism evidence="1 2">
    <name type="scientific">Metabacillus arenae</name>
    <dbReference type="NCBI Taxonomy" id="2771434"/>
    <lineage>
        <taxon>Bacteria</taxon>
        <taxon>Bacillati</taxon>
        <taxon>Bacillota</taxon>
        <taxon>Bacilli</taxon>
        <taxon>Bacillales</taxon>
        <taxon>Bacillaceae</taxon>
        <taxon>Metabacillus</taxon>
    </lineage>
</organism>
<comment type="caution">
    <text evidence="1">The sequence shown here is derived from an EMBL/GenBank/DDBJ whole genome shotgun (WGS) entry which is preliminary data.</text>
</comment>
<dbReference type="EMBL" id="JACXAI010000005">
    <property type="protein sequence ID" value="MBD1379727.1"/>
    <property type="molecule type" value="Genomic_DNA"/>
</dbReference>
<accession>A0A926RX27</accession>
<name>A0A926RX27_9BACI</name>
<evidence type="ECO:0000313" key="2">
    <source>
        <dbReference type="Proteomes" id="UP000626844"/>
    </source>
</evidence>
<evidence type="ECO:0000313" key="1">
    <source>
        <dbReference type="EMBL" id="MBD1379727.1"/>
    </source>
</evidence>
<reference evidence="1" key="1">
    <citation type="submission" date="2020-09" db="EMBL/GenBank/DDBJ databases">
        <title>A novel bacterium of genus Bacillus, isolated from South China Sea.</title>
        <authorList>
            <person name="Huang H."/>
            <person name="Mo K."/>
            <person name="Hu Y."/>
        </authorList>
    </citation>
    <scope>NUCLEOTIDE SEQUENCE</scope>
    <source>
        <strain evidence="1">IB182487</strain>
    </source>
</reference>
<dbReference type="AlphaFoldDB" id="A0A926RX27"/>
<dbReference type="RefSeq" id="WP_191156647.1">
    <property type="nucleotide sequence ID" value="NZ_JACXAI010000005.1"/>
</dbReference>
<protein>
    <submittedName>
        <fullName evidence="1">Uncharacterized protein</fullName>
    </submittedName>
</protein>